<reference evidence="1" key="1">
    <citation type="journal article" date="2014" name="Front. Microbiol.">
        <title>High frequency of phylogenetically diverse reductive dehalogenase-homologous genes in deep subseafloor sedimentary metagenomes.</title>
        <authorList>
            <person name="Kawai M."/>
            <person name="Futagami T."/>
            <person name="Toyoda A."/>
            <person name="Takaki Y."/>
            <person name="Nishi S."/>
            <person name="Hori S."/>
            <person name="Arai W."/>
            <person name="Tsubouchi T."/>
            <person name="Morono Y."/>
            <person name="Uchiyama I."/>
            <person name="Ito T."/>
            <person name="Fujiyama A."/>
            <person name="Inagaki F."/>
            <person name="Takami H."/>
        </authorList>
    </citation>
    <scope>NUCLEOTIDE SEQUENCE</scope>
    <source>
        <strain evidence="1">Expedition CK06-06</strain>
    </source>
</reference>
<proteinExistence type="predicted"/>
<protein>
    <submittedName>
        <fullName evidence="1">Uncharacterized protein</fullName>
    </submittedName>
</protein>
<sequence length="96" mass="10951">MAGKKAAKRSRRKTSEPTLYPNSPLAEVVFEIRFPGEPAVECRRDDFFALVRQDFPKVWVPNIEAGQAVALQSYHFKSEDDKETLMVAINRFAYAT</sequence>
<evidence type="ECO:0000313" key="1">
    <source>
        <dbReference type="EMBL" id="GAG28299.1"/>
    </source>
</evidence>
<name>X0WBH2_9ZZZZ</name>
<dbReference type="AlphaFoldDB" id="X0WBH2"/>
<dbReference type="EMBL" id="BARS01048801">
    <property type="protein sequence ID" value="GAG28299.1"/>
    <property type="molecule type" value="Genomic_DNA"/>
</dbReference>
<feature type="non-terminal residue" evidence="1">
    <location>
        <position position="96"/>
    </location>
</feature>
<organism evidence="1">
    <name type="scientific">marine sediment metagenome</name>
    <dbReference type="NCBI Taxonomy" id="412755"/>
    <lineage>
        <taxon>unclassified sequences</taxon>
        <taxon>metagenomes</taxon>
        <taxon>ecological metagenomes</taxon>
    </lineage>
</organism>
<gene>
    <name evidence="1" type="ORF">S01H1_73073</name>
</gene>
<comment type="caution">
    <text evidence="1">The sequence shown here is derived from an EMBL/GenBank/DDBJ whole genome shotgun (WGS) entry which is preliminary data.</text>
</comment>
<accession>X0WBH2</accession>